<dbReference type="Proteomes" id="UP000050640">
    <property type="component" value="Unplaced"/>
</dbReference>
<reference evidence="2" key="1">
    <citation type="submission" date="2017-02" db="UniProtKB">
        <authorList>
            <consortium name="WormBaseParasite"/>
        </authorList>
    </citation>
    <scope>IDENTIFICATION</scope>
</reference>
<dbReference type="WBParaSite" id="EEL_0000858401-mRNA-1">
    <property type="protein sequence ID" value="EEL_0000858401-mRNA-1"/>
    <property type="gene ID" value="EEL_0000858401"/>
</dbReference>
<name>A0A0R3S1N4_9BILA</name>
<organism evidence="1 2">
    <name type="scientific">Elaeophora elaphi</name>
    <dbReference type="NCBI Taxonomy" id="1147741"/>
    <lineage>
        <taxon>Eukaryota</taxon>
        <taxon>Metazoa</taxon>
        <taxon>Ecdysozoa</taxon>
        <taxon>Nematoda</taxon>
        <taxon>Chromadorea</taxon>
        <taxon>Rhabditida</taxon>
        <taxon>Spirurina</taxon>
        <taxon>Spiruromorpha</taxon>
        <taxon>Filarioidea</taxon>
        <taxon>Onchocercidae</taxon>
        <taxon>Elaeophora</taxon>
    </lineage>
</organism>
<protein>
    <submittedName>
        <fullName evidence="2">WGS project CBMI000000000 data, contig</fullName>
    </submittedName>
</protein>
<proteinExistence type="predicted"/>
<keyword evidence="1" id="KW-1185">Reference proteome</keyword>
<evidence type="ECO:0000313" key="2">
    <source>
        <dbReference type="WBParaSite" id="EEL_0000858401-mRNA-1"/>
    </source>
</evidence>
<accession>A0A0R3S1N4</accession>
<evidence type="ECO:0000313" key="1">
    <source>
        <dbReference type="Proteomes" id="UP000050640"/>
    </source>
</evidence>
<sequence length="117" mass="14081">MWLVRLALRPNYNYLVQMTIRQSTSSTEIGRKWRAIWKDFVQKTDFMKSFNSDGWKGDNRAFLWYAIEDRFSHEFAYVFEPIKEAEPPKLLQMRALQKEMCAEALKRGTWFLVPQHD</sequence>
<dbReference type="AlphaFoldDB" id="A0A0R3S1N4"/>